<feature type="domain" description="Thioesterase" evidence="1">
    <location>
        <begin position="49"/>
        <end position="124"/>
    </location>
</feature>
<dbReference type="EMBL" id="QAON01000014">
    <property type="protein sequence ID" value="PTQ88187.1"/>
    <property type="molecule type" value="Genomic_DNA"/>
</dbReference>
<dbReference type="InterPro" id="IPR029069">
    <property type="entry name" value="HotDog_dom_sf"/>
</dbReference>
<comment type="caution">
    <text evidence="2">The sequence shown here is derived from an EMBL/GenBank/DDBJ whole genome shotgun (WGS) entry which is preliminary data.</text>
</comment>
<gene>
    <name evidence="2" type="ORF">C8N29_11447</name>
</gene>
<evidence type="ECO:0000313" key="2">
    <source>
        <dbReference type="EMBL" id="PTQ88187.1"/>
    </source>
</evidence>
<dbReference type="InterPro" id="IPR006683">
    <property type="entry name" value="Thioestr_dom"/>
</dbReference>
<dbReference type="OrthoDB" id="328435at2"/>
<keyword evidence="3" id="KW-1185">Reference proteome</keyword>
<proteinExistence type="predicted"/>
<dbReference type="CDD" id="cd03443">
    <property type="entry name" value="PaaI_thioesterase"/>
    <property type="match status" value="1"/>
</dbReference>
<name>A0A2T5IW94_9GAMM</name>
<dbReference type="AlphaFoldDB" id="A0A2T5IW94"/>
<dbReference type="GO" id="GO:0016790">
    <property type="term" value="F:thiolester hydrolase activity"/>
    <property type="evidence" value="ECO:0007669"/>
    <property type="project" value="UniProtKB-ARBA"/>
</dbReference>
<dbReference type="Gene3D" id="3.10.129.10">
    <property type="entry name" value="Hotdog Thioesterase"/>
    <property type="match status" value="1"/>
</dbReference>
<protein>
    <submittedName>
        <fullName evidence="2">Uncharacterized protein (TIGR00369 family)</fullName>
    </submittedName>
</protein>
<organism evidence="2 3">
    <name type="scientific">Agitococcus lubricus</name>
    <dbReference type="NCBI Taxonomy" id="1077255"/>
    <lineage>
        <taxon>Bacteria</taxon>
        <taxon>Pseudomonadati</taxon>
        <taxon>Pseudomonadota</taxon>
        <taxon>Gammaproteobacteria</taxon>
        <taxon>Moraxellales</taxon>
        <taxon>Moraxellaceae</taxon>
        <taxon>Agitococcus</taxon>
    </lineage>
</organism>
<accession>A0A2T5IW94</accession>
<sequence length="135" mass="14791">MLPITPEQITQWIQESVVATQDGTFQVVAVRPLEVDCLLPYHPYQIRAGGTLSGPTMMTLADAAMYAAVLAHYGKQLLAVTQDFSIHFLSKPTAHDLLAHAKIIKAGKRSVVLTVHLYSQQRLVAHATGTYALPR</sequence>
<dbReference type="RefSeq" id="WP_107866489.1">
    <property type="nucleotide sequence ID" value="NZ_QAON01000014.1"/>
</dbReference>
<evidence type="ECO:0000313" key="3">
    <source>
        <dbReference type="Proteomes" id="UP000244223"/>
    </source>
</evidence>
<dbReference type="Pfam" id="PF03061">
    <property type="entry name" value="4HBT"/>
    <property type="match status" value="1"/>
</dbReference>
<dbReference type="SUPFAM" id="SSF54637">
    <property type="entry name" value="Thioesterase/thiol ester dehydrase-isomerase"/>
    <property type="match status" value="1"/>
</dbReference>
<dbReference type="Proteomes" id="UP000244223">
    <property type="component" value="Unassembled WGS sequence"/>
</dbReference>
<reference evidence="2 3" key="1">
    <citation type="submission" date="2018-04" db="EMBL/GenBank/DDBJ databases">
        <title>Genomic Encyclopedia of Archaeal and Bacterial Type Strains, Phase II (KMG-II): from individual species to whole genera.</title>
        <authorList>
            <person name="Goeker M."/>
        </authorList>
    </citation>
    <scope>NUCLEOTIDE SEQUENCE [LARGE SCALE GENOMIC DNA]</scope>
    <source>
        <strain evidence="2 3">DSM 5822</strain>
    </source>
</reference>
<evidence type="ECO:0000259" key="1">
    <source>
        <dbReference type="Pfam" id="PF03061"/>
    </source>
</evidence>